<dbReference type="GO" id="GO:0006979">
    <property type="term" value="P:response to oxidative stress"/>
    <property type="evidence" value="ECO:0007669"/>
    <property type="project" value="InterPro"/>
</dbReference>
<reference evidence="2" key="1">
    <citation type="journal article" date="2020" name="Stud. Mycol.">
        <title>101 Dothideomycetes genomes: a test case for predicting lifestyles and emergence of pathogens.</title>
        <authorList>
            <person name="Haridas S."/>
            <person name="Albert R."/>
            <person name="Binder M."/>
            <person name="Bloem J."/>
            <person name="Labutti K."/>
            <person name="Salamov A."/>
            <person name="Andreopoulos B."/>
            <person name="Baker S."/>
            <person name="Barry K."/>
            <person name="Bills G."/>
            <person name="Bluhm B."/>
            <person name="Cannon C."/>
            <person name="Castanera R."/>
            <person name="Culley D."/>
            <person name="Daum C."/>
            <person name="Ezra D."/>
            <person name="Gonzalez J."/>
            <person name="Henrissat B."/>
            <person name="Kuo A."/>
            <person name="Liang C."/>
            <person name="Lipzen A."/>
            <person name="Lutzoni F."/>
            <person name="Magnuson J."/>
            <person name="Mondo S."/>
            <person name="Nolan M."/>
            <person name="Ohm R."/>
            <person name="Pangilinan J."/>
            <person name="Park H.-J."/>
            <person name="Ramirez L."/>
            <person name="Alfaro M."/>
            <person name="Sun H."/>
            <person name="Tritt A."/>
            <person name="Yoshinaga Y."/>
            <person name="Zwiers L.-H."/>
            <person name="Turgeon B."/>
            <person name="Goodwin S."/>
            <person name="Spatafora J."/>
            <person name="Crous P."/>
            <person name="Grigoriev I."/>
        </authorList>
    </citation>
    <scope>NUCLEOTIDE SEQUENCE</scope>
    <source>
        <strain evidence="2">CBS 627.86</strain>
    </source>
</reference>
<sequence>MATHQQVLAVVVFLLAQLPVGFAVGFEVIHKFAIHSPFQYGDGKTQLSSQGLPQPRTRLVHSKCTFQQHFVNTSRGGDPQDSTPGIWGVNFSAETAGSTAPARVFKFPSDVKLAYDPFSSTEWMEFASGQAH</sequence>
<dbReference type="GO" id="GO:0004601">
    <property type="term" value="F:peroxidase activity"/>
    <property type="evidence" value="ECO:0007669"/>
    <property type="project" value="InterPro"/>
</dbReference>
<evidence type="ECO:0000256" key="1">
    <source>
        <dbReference type="SAM" id="SignalP"/>
    </source>
</evidence>
<dbReference type="GO" id="GO:0020037">
    <property type="term" value="F:heme binding"/>
    <property type="evidence" value="ECO:0007669"/>
    <property type="project" value="InterPro"/>
</dbReference>
<evidence type="ECO:0000313" key="3">
    <source>
        <dbReference type="Proteomes" id="UP000799770"/>
    </source>
</evidence>
<gene>
    <name evidence="2" type="ORF">BDV96DRAFT_626459</name>
</gene>
<feature type="chain" id="PRO_5025618942" evidence="1">
    <location>
        <begin position="24"/>
        <end position="132"/>
    </location>
</feature>
<keyword evidence="3" id="KW-1185">Reference proteome</keyword>
<dbReference type="EMBL" id="ML977310">
    <property type="protein sequence ID" value="KAF2122567.1"/>
    <property type="molecule type" value="Genomic_DNA"/>
</dbReference>
<dbReference type="InterPro" id="IPR010255">
    <property type="entry name" value="Haem_peroxidase_sf"/>
</dbReference>
<feature type="signal peptide" evidence="1">
    <location>
        <begin position="1"/>
        <end position="23"/>
    </location>
</feature>
<organism evidence="2 3">
    <name type="scientific">Lophiotrema nucula</name>
    <dbReference type="NCBI Taxonomy" id="690887"/>
    <lineage>
        <taxon>Eukaryota</taxon>
        <taxon>Fungi</taxon>
        <taxon>Dikarya</taxon>
        <taxon>Ascomycota</taxon>
        <taxon>Pezizomycotina</taxon>
        <taxon>Dothideomycetes</taxon>
        <taxon>Pleosporomycetidae</taxon>
        <taxon>Pleosporales</taxon>
        <taxon>Lophiotremataceae</taxon>
        <taxon>Lophiotrema</taxon>
    </lineage>
</organism>
<evidence type="ECO:0000313" key="2">
    <source>
        <dbReference type="EMBL" id="KAF2122567.1"/>
    </source>
</evidence>
<protein>
    <submittedName>
        <fullName evidence="2">Uncharacterized protein</fullName>
    </submittedName>
</protein>
<accession>A0A6A5ZUS7</accession>
<dbReference type="AlphaFoldDB" id="A0A6A5ZUS7"/>
<dbReference type="OrthoDB" id="2113341at2759"/>
<dbReference type="Gene3D" id="1.10.420.10">
    <property type="entry name" value="Peroxidase, domain 2"/>
    <property type="match status" value="1"/>
</dbReference>
<proteinExistence type="predicted"/>
<dbReference type="Proteomes" id="UP000799770">
    <property type="component" value="Unassembled WGS sequence"/>
</dbReference>
<name>A0A6A5ZUS7_9PLEO</name>
<dbReference type="SUPFAM" id="SSF48113">
    <property type="entry name" value="Heme-dependent peroxidases"/>
    <property type="match status" value="1"/>
</dbReference>
<keyword evidence="1" id="KW-0732">Signal</keyword>